<evidence type="ECO:0000259" key="1">
    <source>
        <dbReference type="PROSITE" id="PS51186"/>
    </source>
</evidence>
<feature type="domain" description="N-acetyltransferase" evidence="1">
    <location>
        <begin position="5"/>
        <end position="137"/>
    </location>
</feature>
<gene>
    <name evidence="2" type="ORF">EPK99_21295</name>
</gene>
<dbReference type="InterPro" id="IPR041496">
    <property type="entry name" value="YitH/HolE_GNAT"/>
</dbReference>
<dbReference type="SUPFAM" id="SSF55729">
    <property type="entry name" value="Acyl-CoA N-acyltransferases (Nat)"/>
    <property type="match status" value="1"/>
</dbReference>
<dbReference type="Pfam" id="PF18014">
    <property type="entry name" value="Acetyltransf_18"/>
    <property type="match status" value="1"/>
</dbReference>
<dbReference type="GO" id="GO:0016747">
    <property type="term" value="F:acyltransferase activity, transferring groups other than amino-acyl groups"/>
    <property type="evidence" value="ECO:0007669"/>
    <property type="project" value="InterPro"/>
</dbReference>
<dbReference type="InterPro" id="IPR016181">
    <property type="entry name" value="Acyl_CoA_acyltransferase"/>
</dbReference>
<dbReference type="InterPro" id="IPR000182">
    <property type="entry name" value="GNAT_dom"/>
</dbReference>
<sequence>MSGDDLIRALTLPEVEMLLDWARVEGWNPGLQDASAFHAADPEGFIGCFVDGGMAAGISAVRYDAGFGFIGLYIAHPNLRGKGYGRRVWEAGMQHLAGRTIGLDGVPEQQANYRSMGFEPAYATHRWSGFLDGFDPVDVTDLPMDRHSEVVTYDAAMFPAERDAFLKQWLSPPRIGKLLVRDGRIEGYAVCRQCHDGWKIGPLFADCATDAERLLQACASHAKDGPLQIDVPETQRDFATCLQELGFSRGFTTARMYRGPQPAVRMDKVFGITTLELG</sequence>
<reference evidence="2 3" key="1">
    <citation type="submission" date="2019-01" db="EMBL/GenBank/DDBJ databases">
        <title>The draft genome of Rhizobium sp. 24NR.</title>
        <authorList>
            <person name="Liu L."/>
            <person name="Liang L."/>
            <person name="Shi S."/>
            <person name="Xu L."/>
            <person name="Wang X."/>
            <person name="Li L."/>
            <person name="Zhang X."/>
        </authorList>
    </citation>
    <scope>NUCLEOTIDE SEQUENCE [LARGE SCALE GENOMIC DNA]</scope>
    <source>
        <strain evidence="2 3">24NR</strain>
    </source>
</reference>
<dbReference type="AlphaFoldDB" id="A0A444LBE3"/>
<dbReference type="Proteomes" id="UP000287687">
    <property type="component" value="Unassembled WGS sequence"/>
</dbReference>
<keyword evidence="3" id="KW-1185">Reference proteome</keyword>
<dbReference type="Pfam" id="PF00583">
    <property type="entry name" value="Acetyltransf_1"/>
    <property type="match status" value="1"/>
</dbReference>
<accession>A0A444LBE3</accession>
<dbReference type="InterPro" id="IPR052729">
    <property type="entry name" value="Acyl/Acetyltrans_Enzymes"/>
</dbReference>
<keyword evidence="2" id="KW-0808">Transferase</keyword>
<proteinExistence type="predicted"/>
<protein>
    <submittedName>
        <fullName evidence="2">GNAT family N-acetyltransferase</fullName>
    </submittedName>
</protein>
<organism evidence="2 3">
    <name type="scientific">Neorhizobium lilium</name>
    <dbReference type="NCBI Taxonomy" id="2503024"/>
    <lineage>
        <taxon>Bacteria</taxon>
        <taxon>Pseudomonadati</taxon>
        <taxon>Pseudomonadota</taxon>
        <taxon>Alphaproteobacteria</taxon>
        <taxon>Hyphomicrobiales</taxon>
        <taxon>Rhizobiaceae</taxon>
        <taxon>Rhizobium/Agrobacterium group</taxon>
        <taxon>Neorhizobium</taxon>
    </lineage>
</organism>
<dbReference type="Gene3D" id="3.40.630.90">
    <property type="match status" value="1"/>
</dbReference>
<comment type="caution">
    <text evidence="2">The sequence shown here is derived from an EMBL/GenBank/DDBJ whole genome shotgun (WGS) entry which is preliminary data.</text>
</comment>
<dbReference type="PANTHER" id="PTHR47237">
    <property type="entry name" value="SLL0310 PROTEIN"/>
    <property type="match status" value="1"/>
</dbReference>
<dbReference type="OrthoDB" id="20916at2"/>
<dbReference type="PANTHER" id="PTHR47237:SF1">
    <property type="entry name" value="SLL0310 PROTEIN"/>
    <property type="match status" value="1"/>
</dbReference>
<dbReference type="RefSeq" id="WP_128445112.1">
    <property type="nucleotide sequence ID" value="NZ_SBIP01000005.1"/>
</dbReference>
<evidence type="ECO:0000313" key="2">
    <source>
        <dbReference type="EMBL" id="RWX75013.1"/>
    </source>
</evidence>
<dbReference type="EMBL" id="SBIP01000005">
    <property type="protein sequence ID" value="RWX75013.1"/>
    <property type="molecule type" value="Genomic_DNA"/>
</dbReference>
<evidence type="ECO:0000313" key="3">
    <source>
        <dbReference type="Proteomes" id="UP000287687"/>
    </source>
</evidence>
<name>A0A444LBE3_9HYPH</name>
<dbReference type="Gene3D" id="3.40.630.30">
    <property type="match status" value="1"/>
</dbReference>
<dbReference type="PROSITE" id="PS51186">
    <property type="entry name" value="GNAT"/>
    <property type="match status" value="1"/>
</dbReference>